<evidence type="ECO:0000256" key="2">
    <source>
        <dbReference type="ARBA" id="ARBA00022741"/>
    </source>
</evidence>
<dbReference type="AlphaFoldDB" id="A0AAV6U3Y3"/>
<dbReference type="PANTHER" id="PTHR45709">
    <property type="entry name" value="LARGE SUBUNIT GTPASE 1 HOMOLOG-RELATED"/>
    <property type="match status" value="1"/>
</dbReference>
<name>A0AAV6U3Y3_9ARAC</name>
<dbReference type="GO" id="GO:0005829">
    <property type="term" value="C:cytosol"/>
    <property type="evidence" value="ECO:0007669"/>
    <property type="project" value="TreeGrafter"/>
</dbReference>
<keyword evidence="2" id="KW-0547">Nucleotide-binding</keyword>
<evidence type="ECO:0000256" key="4">
    <source>
        <dbReference type="ARBA" id="ARBA00023134"/>
    </source>
</evidence>
<gene>
    <name evidence="5" type="ORF">JTE90_024661</name>
</gene>
<reference evidence="5 6" key="1">
    <citation type="journal article" date="2022" name="Nat. Ecol. Evol.">
        <title>A masculinizing supergene underlies an exaggerated male reproductive morph in a spider.</title>
        <authorList>
            <person name="Hendrickx F."/>
            <person name="De Corte Z."/>
            <person name="Sonet G."/>
            <person name="Van Belleghem S.M."/>
            <person name="Kostlbacher S."/>
            <person name="Vangestel C."/>
        </authorList>
    </citation>
    <scope>NUCLEOTIDE SEQUENCE [LARGE SCALE GENOMIC DNA]</scope>
    <source>
        <strain evidence="5">W744_W776</strain>
    </source>
</reference>
<dbReference type="GO" id="GO:0005525">
    <property type="term" value="F:GTP binding"/>
    <property type="evidence" value="ECO:0007669"/>
    <property type="project" value="UniProtKB-KW"/>
</dbReference>
<evidence type="ECO:0000313" key="6">
    <source>
        <dbReference type="Proteomes" id="UP000827092"/>
    </source>
</evidence>
<evidence type="ECO:0000313" key="5">
    <source>
        <dbReference type="EMBL" id="KAG8178799.1"/>
    </source>
</evidence>
<keyword evidence="4" id="KW-0342">GTP-binding</keyword>
<evidence type="ECO:0000256" key="3">
    <source>
        <dbReference type="ARBA" id="ARBA00022801"/>
    </source>
</evidence>
<proteinExistence type="predicted"/>
<keyword evidence="6" id="KW-1185">Reference proteome</keyword>
<keyword evidence="3" id="KW-0378">Hydrolase</keyword>
<sequence length="166" mass="18874">MIPREVLQAMYSILIKSPGEGRDPNSPPTAEELLNAHGYMRGFMTQRGLPDNSRSARYILKDFVNGKLLYCHAPPGVNQNEFHTFPEVKSKSVYKLVAAGEGAGDDVKAFLSESDKYFFGKNQMHIKGKGLPELPTDSTEKPWKKHCNKNKREKLRRVYKHLDSHQ</sequence>
<accession>A0AAV6U3Y3</accession>
<dbReference type="Gene3D" id="1.10.1580.10">
    <property type="match status" value="1"/>
</dbReference>
<dbReference type="EMBL" id="JAFNEN010000666">
    <property type="protein sequence ID" value="KAG8178799.1"/>
    <property type="molecule type" value="Genomic_DNA"/>
</dbReference>
<protein>
    <submittedName>
        <fullName evidence="5">Uncharacterized protein</fullName>
    </submittedName>
</protein>
<keyword evidence="1" id="KW-0963">Cytoplasm</keyword>
<evidence type="ECO:0000256" key="1">
    <source>
        <dbReference type="ARBA" id="ARBA00022490"/>
    </source>
</evidence>
<dbReference type="InterPro" id="IPR043358">
    <property type="entry name" value="GNL1-like"/>
</dbReference>
<dbReference type="Proteomes" id="UP000827092">
    <property type="component" value="Unassembled WGS sequence"/>
</dbReference>
<dbReference type="GO" id="GO:0000054">
    <property type="term" value="P:ribosomal subunit export from nucleus"/>
    <property type="evidence" value="ECO:0007669"/>
    <property type="project" value="TreeGrafter"/>
</dbReference>
<dbReference type="InterPro" id="IPR023179">
    <property type="entry name" value="GTP-bd_ortho_bundle_sf"/>
</dbReference>
<organism evidence="5 6">
    <name type="scientific">Oedothorax gibbosus</name>
    <dbReference type="NCBI Taxonomy" id="931172"/>
    <lineage>
        <taxon>Eukaryota</taxon>
        <taxon>Metazoa</taxon>
        <taxon>Ecdysozoa</taxon>
        <taxon>Arthropoda</taxon>
        <taxon>Chelicerata</taxon>
        <taxon>Arachnida</taxon>
        <taxon>Araneae</taxon>
        <taxon>Araneomorphae</taxon>
        <taxon>Entelegynae</taxon>
        <taxon>Araneoidea</taxon>
        <taxon>Linyphiidae</taxon>
        <taxon>Erigoninae</taxon>
        <taxon>Oedothorax</taxon>
    </lineage>
</organism>
<dbReference type="PANTHER" id="PTHR45709:SF2">
    <property type="entry name" value="LARGE SUBUNIT GTPASE 1 HOMOLOG"/>
    <property type="match status" value="1"/>
</dbReference>
<comment type="caution">
    <text evidence="5">The sequence shown here is derived from an EMBL/GenBank/DDBJ whole genome shotgun (WGS) entry which is preliminary data.</text>
</comment>
<dbReference type="GO" id="GO:0003924">
    <property type="term" value="F:GTPase activity"/>
    <property type="evidence" value="ECO:0007669"/>
    <property type="project" value="InterPro"/>
</dbReference>